<keyword evidence="2 6" id="KW-0812">Transmembrane</keyword>
<protein>
    <recommendedName>
        <fullName evidence="7">DUF202 domain-containing protein</fullName>
    </recommendedName>
</protein>
<reference evidence="8 9" key="1">
    <citation type="journal article" date="2012" name="PLoS Pathog.">
        <title>Diverse lifestyles and strategies of plant pathogenesis encoded in the genomes of eighteen Dothideomycetes fungi.</title>
        <authorList>
            <person name="Ohm R.A."/>
            <person name="Feau N."/>
            <person name="Henrissat B."/>
            <person name="Schoch C.L."/>
            <person name="Horwitz B.A."/>
            <person name="Barry K.W."/>
            <person name="Condon B.J."/>
            <person name="Copeland A.C."/>
            <person name="Dhillon B."/>
            <person name="Glaser F."/>
            <person name="Hesse C.N."/>
            <person name="Kosti I."/>
            <person name="LaButti K."/>
            <person name="Lindquist E.A."/>
            <person name="Lucas S."/>
            <person name="Salamov A.A."/>
            <person name="Bradshaw R.E."/>
            <person name="Ciuffetti L."/>
            <person name="Hamelin R.C."/>
            <person name="Kema G.H.J."/>
            <person name="Lawrence C."/>
            <person name="Scott J.A."/>
            <person name="Spatafora J.W."/>
            <person name="Turgeon B.G."/>
            <person name="de Wit P.J.G.M."/>
            <person name="Zhong S."/>
            <person name="Goodwin S.B."/>
            <person name="Grigoriev I.V."/>
        </authorList>
    </citation>
    <scope>NUCLEOTIDE SEQUENCE [LARGE SCALE GENOMIC DNA]</scope>
    <source>
        <strain evidence="8 9">CIRAD86</strain>
    </source>
</reference>
<dbReference type="OrthoDB" id="199599at2759"/>
<evidence type="ECO:0000256" key="5">
    <source>
        <dbReference type="SAM" id="MobiDB-lite"/>
    </source>
</evidence>
<feature type="compositionally biased region" description="Basic and acidic residues" evidence="5">
    <location>
        <begin position="1"/>
        <end position="28"/>
    </location>
</feature>
<dbReference type="InterPro" id="IPR003807">
    <property type="entry name" value="DUF202"/>
</dbReference>
<evidence type="ECO:0000256" key="3">
    <source>
        <dbReference type="ARBA" id="ARBA00022989"/>
    </source>
</evidence>
<dbReference type="GO" id="GO:0012505">
    <property type="term" value="C:endomembrane system"/>
    <property type="evidence" value="ECO:0007669"/>
    <property type="project" value="UniProtKB-SubCell"/>
</dbReference>
<dbReference type="Pfam" id="PF02656">
    <property type="entry name" value="DUF202"/>
    <property type="match status" value="1"/>
</dbReference>
<dbReference type="RefSeq" id="XP_007930003.1">
    <property type="nucleotide sequence ID" value="XM_007931812.1"/>
</dbReference>
<dbReference type="EMBL" id="KB446562">
    <property type="protein sequence ID" value="EME79230.1"/>
    <property type="molecule type" value="Genomic_DNA"/>
</dbReference>
<evidence type="ECO:0000313" key="9">
    <source>
        <dbReference type="Proteomes" id="UP000016932"/>
    </source>
</evidence>
<dbReference type="InterPro" id="IPR052053">
    <property type="entry name" value="IM_YidH-like"/>
</dbReference>
<name>M2YNF0_PSEFD</name>
<keyword evidence="4 6" id="KW-0472">Membrane</keyword>
<feature type="transmembrane region" description="Helical" evidence="6">
    <location>
        <begin position="107"/>
        <end position="128"/>
    </location>
</feature>
<feature type="domain" description="DUF202" evidence="7">
    <location>
        <begin position="98"/>
        <end position="173"/>
    </location>
</feature>
<organism evidence="8 9">
    <name type="scientific">Pseudocercospora fijiensis (strain CIRAD86)</name>
    <name type="common">Black leaf streak disease fungus</name>
    <name type="synonym">Mycosphaerella fijiensis</name>
    <dbReference type="NCBI Taxonomy" id="383855"/>
    <lineage>
        <taxon>Eukaryota</taxon>
        <taxon>Fungi</taxon>
        <taxon>Dikarya</taxon>
        <taxon>Ascomycota</taxon>
        <taxon>Pezizomycotina</taxon>
        <taxon>Dothideomycetes</taxon>
        <taxon>Dothideomycetidae</taxon>
        <taxon>Mycosphaerellales</taxon>
        <taxon>Mycosphaerellaceae</taxon>
        <taxon>Pseudocercospora</taxon>
    </lineage>
</organism>
<dbReference type="KEGG" id="pfj:MYCFIDRAFT_143425"/>
<dbReference type="GeneID" id="19331247"/>
<dbReference type="PANTHER" id="PTHR34187:SF1">
    <property type="entry name" value="DUF202 DOMAIN-CONTAINING PROTEIN"/>
    <property type="match status" value="1"/>
</dbReference>
<keyword evidence="9" id="KW-1185">Reference proteome</keyword>
<dbReference type="AlphaFoldDB" id="M2YNF0"/>
<feature type="transmembrane region" description="Helical" evidence="6">
    <location>
        <begin position="148"/>
        <end position="169"/>
    </location>
</feature>
<dbReference type="Proteomes" id="UP000016932">
    <property type="component" value="Unassembled WGS sequence"/>
</dbReference>
<dbReference type="VEuPathDB" id="FungiDB:MYCFIDRAFT_143425"/>
<sequence length="223" mass="24881">MESDSTAKGDRTAYDTDGALVEHTRGDLIPEPEPAYIPDGIPDDEREAQELHQVASEPRERISRILSPGTTAQESWFGPVKNFWRHHVRIDVPHVDCRDHLANERTFLGYLRTSVALSMLGTMIAQLYRLQHSPKPNPVFGYFVLGKPISAILQCMALCMLLLGAIRYFRQQAAMARGRVYAGGWEMWVIVGGMSLVSRDFYLRLLGGRGGEVDVRGGVVVVV</sequence>
<evidence type="ECO:0000256" key="4">
    <source>
        <dbReference type="ARBA" id="ARBA00023136"/>
    </source>
</evidence>
<accession>M2YNF0</accession>
<evidence type="ECO:0000256" key="2">
    <source>
        <dbReference type="ARBA" id="ARBA00022692"/>
    </source>
</evidence>
<keyword evidence="3 6" id="KW-1133">Transmembrane helix</keyword>
<dbReference type="HOGENOM" id="CLU_053359_1_3_1"/>
<dbReference type="eggNOG" id="ENOG502SQUP">
    <property type="taxonomic scope" value="Eukaryota"/>
</dbReference>
<dbReference type="STRING" id="383855.M2YNF0"/>
<comment type="subcellular location">
    <subcellularLocation>
        <location evidence="1">Endomembrane system</location>
        <topology evidence="1">Multi-pass membrane protein</topology>
    </subcellularLocation>
</comment>
<gene>
    <name evidence="8" type="ORF">MYCFIDRAFT_143425</name>
</gene>
<evidence type="ECO:0000256" key="1">
    <source>
        <dbReference type="ARBA" id="ARBA00004127"/>
    </source>
</evidence>
<evidence type="ECO:0000313" key="8">
    <source>
        <dbReference type="EMBL" id="EME79230.1"/>
    </source>
</evidence>
<proteinExistence type="predicted"/>
<dbReference type="PANTHER" id="PTHR34187">
    <property type="entry name" value="FGR18P"/>
    <property type="match status" value="1"/>
</dbReference>
<evidence type="ECO:0000256" key="6">
    <source>
        <dbReference type="SAM" id="Phobius"/>
    </source>
</evidence>
<feature type="region of interest" description="Disordered" evidence="5">
    <location>
        <begin position="1"/>
        <end position="33"/>
    </location>
</feature>
<evidence type="ECO:0000259" key="7">
    <source>
        <dbReference type="Pfam" id="PF02656"/>
    </source>
</evidence>